<sequence length="166" mass="17266">MPELRRIITERFAMKNTMGYGINALLDFDQPADVLAHLVVGSEGTLTFVSSAVFRTVPVQKHVATGLLTAPSLQAATAMLPGVVQGGFAAVELLDARSLLTAQQLAGSPQEIAAPDVQDHAAPLVEQRVPVAWGGSDGLRRPWSPGAAGRGPPSRTFGDNGTSIGA</sequence>
<evidence type="ECO:0000256" key="1">
    <source>
        <dbReference type="SAM" id="MobiDB-lite"/>
    </source>
</evidence>
<feature type="compositionally biased region" description="Polar residues" evidence="1">
    <location>
        <begin position="157"/>
        <end position="166"/>
    </location>
</feature>
<accession>A0ABR9W342</accession>
<name>A0ABR9W342_9MICO</name>
<gene>
    <name evidence="2" type="ORF">IOE58_11975</name>
</gene>
<reference evidence="2 3" key="1">
    <citation type="submission" date="2020-10" db="EMBL/GenBank/DDBJ databases">
        <title>Draft genome and description of Brachybacterium epidermidis sp nov.</title>
        <authorList>
            <person name="Boxberger M."/>
            <person name="La Scola B."/>
        </authorList>
    </citation>
    <scope>NUCLEOTIDE SEQUENCE [LARGE SCALE GENOMIC DNA]</scope>
    <source>
        <strain evidence="2 3">Marseille-Q2903</strain>
    </source>
</reference>
<proteinExistence type="predicted"/>
<dbReference type="Proteomes" id="UP000644727">
    <property type="component" value="Unassembled WGS sequence"/>
</dbReference>
<dbReference type="EMBL" id="JADEYR010000015">
    <property type="protein sequence ID" value="MBE9404867.1"/>
    <property type="molecule type" value="Genomic_DNA"/>
</dbReference>
<organism evidence="2 3">
    <name type="scientific">Brachybacterium epidermidis</name>
    <dbReference type="NCBI Taxonomy" id="2781983"/>
    <lineage>
        <taxon>Bacteria</taxon>
        <taxon>Bacillati</taxon>
        <taxon>Actinomycetota</taxon>
        <taxon>Actinomycetes</taxon>
        <taxon>Micrococcales</taxon>
        <taxon>Dermabacteraceae</taxon>
        <taxon>Brachybacterium</taxon>
    </lineage>
</organism>
<dbReference type="RefSeq" id="WP_193866609.1">
    <property type="nucleotide sequence ID" value="NZ_JADEYR010000015.1"/>
</dbReference>
<dbReference type="PANTHER" id="PTHR11748">
    <property type="entry name" value="D-LACTATE DEHYDROGENASE"/>
    <property type="match status" value="1"/>
</dbReference>
<feature type="region of interest" description="Disordered" evidence="1">
    <location>
        <begin position="135"/>
        <end position="166"/>
    </location>
</feature>
<protein>
    <submittedName>
        <fullName evidence="2">FAD-binding oxidoreductase</fullName>
    </submittedName>
</protein>
<keyword evidence="3" id="KW-1185">Reference proteome</keyword>
<dbReference type="PANTHER" id="PTHR11748:SF111">
    <property type="entry name" value="D-LACTATE DEHYDROGENASE, MITOCHONDRIAL-RELATED"/>
    <property type="match status" value="1"/>
</dbReference>
<comment type="caution">
    <text evidence="2">The sequence shown here is derived from an EMBL/GenBank/DDBJ whole genome shotgun (WGS) entry which is preliminary data.</text>
</comment>
<evidence type="ECO:0000313" key="3">
    <source>
        <dbReference type="Proteomes" id="UP000644727"/>
    </source>
</evidence>
<evidence type="ECO:0000313" key="2">
    <source>
        <dbReference type="EMBL" id="MBE9404867.1"/>
    </source>
</evidence>